<keyword evidence="1" id="KW-1133">Transmembrane helix</keyword>
<evidence type="ECO:0000313" key="2">
    <source>
        <dbReference type="EMBL" id="NHM05384.1"/>
    </source>
</evidence>
<comment type="caution">
    <text evidence="2">The sequence shown here is derived from an EMBL/GenBank/DDBJ whole genome shotgun (WGS) entry which is preliminary data.</text>
</comment>
<reference evidence="2 3" key="1">
    <citation type="submission" date="2020-02" db="EMBL/GenBank/DDBJ databases">
        <authorList>
            <person name="Chen W.-M."/>
        </authorList>
    </citation>
    <scope>NUCLEOTIDE SEQUENCE [LARGE SCALE GENOMIC DNA]</scope>
    <source>
        <strain evidence="2 3">TWA-26</strain>
    </source>
</reference>
<proteinExistence type="predicted"/>
<organism evidence="2 3">
    <name type="scientific">Flavobacterium celericrescens</name>
    <dbReference type="NCBI Taxonomy" id="2709780"/>
    <lineage>
        <taxon>Bacteria</taxon>
        <taxon>Pseudomonadati</taxon>
        <taxon>Bacteroidota</taxon>
        <taxon>Flavobacteriia</taxon>
        <taxon>Flavobacteriales</taxon>
        <taxon>Flavobacteriaceae</taxon>
        <taxon>Flavobacterium</taxon>
    </lineage>
</organism>
<accession>A0ABX0IHN0</accession>
<name>A0ABX0IHN0_9FLAO</name>
<evidence type="ECO:0000256" key="1">
    <source>
        <dbReference type="SAM" id="Phobius"/>
    </source>
</evidence>
<keyword evidence="3" id="KW-1185">Reference proteome</keyword>
<dbReference type="RefSeq" id="WP_166237404.1">
    <property type="nucleotide sequence ID" value="NZ_JAAJBV010000010.1"/>
</dbReference>
<keyword evidence="1" id="KW-0472">Membrane</keyword>
<dbReference type="EMBL" id="JAAJBV010000010">
    <property type="protein sequence ID" value="NHM05384.1"/>
    <property type="molecule type" value="Genomic_DNA"/>
</dbReference>
<feature type="transmembrane region" description="Helical" evidence="1">
    <location>
        <begin position="378"/>
        <end position="399"/>
    </location>
</feature>
<dbReference type="Gene3D" id="2.60.120.260">
    <property type="entry name" value="Galactose-binding domain-like"/>
    <property type="match status" value="1"/>
</dbReference>
<sequence>MKINLIVPIYFISIFCFGQSHSGIVEKVQEKGFYKVLIEPRVRVASNENFDFLRLYDERKKEIPFVVDFNKDNFFSNRYAQLRIAENKQIKDSLSYYVVNVVDRMKYCSELSLKIANTGINKEFNISGSDDGIHWFGLVMNSMLYDLNDFQKTYVRKTVSFPNNSYRYLKIEFNNKNSLPVNLLEVGYYIGENKVVPTAVLKDFKHKIVVDKTNKKTIIKFSANDFHTIDGITFKIRNSRFFRAGSVFINETRRVKRREETYRKLVANFNLDSNTANSFKWESFKAKDFEIEIENLDNEPLEIHEIQLLQNQFYLIADLDASKNYELIVDSTLSKPQYDLIKFLPNDLSKLKIVRISDFKEINFNKAKPIQQFWQTKWFLWTAIILAGLIIGFFALGLLKDVEKKN</sequence>
<gene>
    <name evidence="2" type="ORF">G4L40_11770</name>
</gene>
<evidence type="ECO:0000313" key="3">
    <source>
        <dbReference type="Proteomes" id="UP000761423"/>
    </source>
</evidence>
<protein>
    <recommendedName>
        <fullName evidence="4">DUF3999 domain-containing protein</fullName>
    </recommendedName>
</protein>
<dbReference type="Proteomes" id="UP000761423">
    <property type="component" value="Unassembled WGS sequence"/>
</dbReference>
<keyword evidence="1" id="KW-0812">Transmembrane</keyword>
<evidence type="ECO:0008006" key="4">
    <source>
        <dbReference type="Google" id="ProtNLM"/>
    </source>
</evidence>